<reference evidence="1" key="1">
    <citation type="submission" date="2023-03" db="UniProtKB">
        <authorList>
            <consortium name="EnsemblPlants"/>
        </authorList>
    </citation>
    <scope>IDENTIFICATION</scope>
</reference>
<proteinExistence type="predicted"/>
<sequence>RLIDTSLKKDWSICIPTSPRANRKLNGITESKRRSETVTLASFYMLVMYKLLLKIGENNYERNKIEDWGKESHKEQSLKTAFERERSLRRVEKRIGLDSQSAVKCIL</sequence>
<dbReference type="AlphaFoldDB" id="A0A9I9EAR4"/>
<dbReference type="EnsemblPlants" id="MELO3C030987.2.1">
    <property type="protein sequence ID" value="MELO3C030987.2.1"/>
    <property type="gene ID" value="MELO3C030987.2"/>
</dbReference>
<name>A0A9I9EAR4_CUCME</name>
<protein>
    <submittedName>
        <fullName evidence="1">Uncharacterized protein</fullName>
    </submittedName>
</protein>
<organism evidence="1">
    <name type="scientific">Cucumis melo</name>
    <name type="common">Muskmelon</name>
    <dbReference type="NCBI Taxonomy" id="3656"/>
    <lineage>
        <taxon>Eukaryota</taxon>
        <taxon>Viridiplantae</taxon>
        <taxon>Streptophyta</taxon>
        <taxon>Embryophyta</taxon>
        <taxon>Tracheophyta</taxon>
        <taxon>Spermatophyta</taxon>
        <taxon>Magnoliopsida</taxon>
        <taxon>eudicotyledons</taxon>
        <taxon>Gunneridae</taxon>
        <taxon>Pentapetalae</taxon>
        <taxon>rosids</taxon>
        <taxon>fabids</taxon>
        <taxon>Cucurbitales</taxon>
        <taxon>Cucurbitaceae</taxon>
        <taxon>Benincaseae</taxon>
        <taxon>Cucumis</taxon>
    </lineage>
</organism>
<dbReference type="Gramene" id="MELO3C030987.2.1">
    <property type="protein sequence ID" value="MELO3C030987.2.1"/>
    <property type="gene ID" value="MELO3C030987.2"/>
</dbReference>
<evidence type="ECO:0000313" key="1">
    <source>
        <dbReference type="EnsemblPlants" id="MELO3C030987.2.1"/>
    </source>
</evidence>
<accession>A0A9I9EAR4</accession>